<evidence type="ECO:0000313" key="1">
    <source>
        <dbReference type="EMBL" id="EFP13363.1"/>
    </source>
</evidence>
<dbReference type="Proteomes" id="UP000008281">
    <property type="component" value="Unassembled WGS sequence"/>
</dbReference>
<keyword evidence="2" id="KW-1185">Reference proteome</keyword>
<reference evidence="1" key="1">
    <citation type="submission" date="2007-07" db="EMBL/GenBank/DDBJ databases">
        <title>PCAP assembly of the Caenorhabditis remanei genome.</title>
        <authorList>
            <consortium name="The Caenorhabditis remanei Sequencing Consortium"/>
            <person name="Wilson R.K."/>
        </authorList>
    </citation>
    <scope>NUCLEOTIDE SEQUENCE [LARGE SCALE GENOMIC DNA]</scope>
    <source>
        <strain evidence="1">PB4641</strain>
    </source>
</reference>
<dbReference type="FunCoup" id="E3N0E1">
    <property type="interactions" value="420"/>
</dbReference>
<organism evidence="2">
    <name type="scientific">Caenorhabditis remanei</name>
    <name type="common">Caenorhabditis vulgaris</name>
    <dbReference type="NCBI Taxonomy" id="31234"/>
    <lineage>
        <taxon>Eukaryota</taxon>
        <taxon>Metazoa</taxon>
        <taxon>Ecdysozoa</taxon>
        <taxon>Nematoda</taxon>
        <taxon>Chromadorea</taxon>
        <taxon>Rhabditida</taxon>
        <taxon>Rhabditina</taxon>
        <taxon>Rhabditomorpha</taxon>
        <taxon>Rhabditoidea</taxon>
        <taxon>Rhabditidae</taxon>
        <taxon>Peloderinae</taxon>
        <taxon>Caenorhabditis</taxon>
    </lineage>
</organism>
<gene>
    <name evidence="1" type="ORF">CRE_11297</name>
</gene>
<name>E3N0E1_CAERE</name>
<protein>
    <submittedName>
        <fullName evidence="1">Uncharacterized protein</fullName>
    </submittedName>
</protein>
<dbReference type="HOGENOM" id="CLU_1082755_0_0_1"/>
<dbReference type="EMBL" id="DS268505">
    <property type="protein sequence ID" value="EFP13363.1"/>
    <property type="molecule type" value="Genomic_DNA"/>
</dbReference>
<sequence>MLKHQTVPITRSLPVTPSIHCQNRERRAETDGELCLLAPGSVNSTDVFLDSIPPFTFSFINVSLTNPQDVSILEAEAKKINVTVSSVITEKMPVGQNCYIQHFRVQNRSEKTRMSKECNKLDWKEKWALSEIIKDTATPFFVRNIRFEVPLRFIIYTTKYPKNESYYRILCKTHVKSCLNDLDLINKIEKYLNEKGRKDFHDIIRTTINHFERDAATAVRLANRFLQSK</sequence>
<evidence type="ECO:0000313" key="2">
    <source>
        <dbReference type="Proteomes" id="UP000008281"/>
    </source>
</evidence>
<dbReference type="AlphaFoldDB" id="E3N0E1"/>
<accession>E3N0E1</accession>
<dbReference type="InParanoid" id="E3N0E1"/>
<proteinExistence type="predicted"/>